<dbReference type="GO" id="GO:0003700">
    <property type="term" value="F:DNA-binding transcription factor activity"/>
    <property type="evidence" value="ECO:0007669"/>
    <property type="project" value="InterPro"/>
</dbReference>
<sequence>MRADRLLSVLMLLRHRGTMTAAQLAVELEVSTRTVLRDVEALSLAGVPVYTDRGRGGGIRLLPGYRTDLTGLTLDEAKALLSGAPSPAFANAMRKVAAALPEAHRREAAAAAQRIHVRPDGFARAPEPDPFLGELQRAVIDGLRVRAVYRPRGGQAAERVLNPVGLVHAGQAWYLMALRDGERRTYRTSRFSSVTVLSETAQRPDEVDLAAEFEASRASFRSGHAGTTVTVRADEYGWAKLATFGTVVTPPGSDGAGVLEFVDLGRAIWTLWAGLPDLTVLDPPSVRDALRDRNDAAARSLEKMVSEAEHSAPDHD</sequence>
<dbReference type="EMBL" id="JAAXOQ010000002">
    <property type="protein sequence ID" value="NKY17308.1"/>
    <property type="molecule type" value="Genomic_DNA"/>
</dbReference>
<comment type="caution">
    <text evidence="4">The sequence shown here is derived from an EMBL/GenBank/DDBJ whole genome shotgun (WGS) entry which is preliminary data.</text>
</comment>
<dbReference type="AlphaFoldDB" id="A0A846WVZ6"/>
<dbReference type="Gene3D" id="1.10.10.10">
    <property type="entry name" value="Winged helix-like DNA-binding domain superfamily/Winged helix DNA-binding domain"/>
    <property type="match status" value="1"/>
</dbReference>
<keyword evidence="5" id="KW-1185">Reference proteome</keyword>
<dbReference type="Pfam" id="PF08279">
    <property type="entry name" value="HTH_11"/>
    <property type="match status" value="1"/>
</dbReference>
<dbReference type="PANTHER" id="PTHR34580">
    <property type="match status" value="1"/>
</dbReference>
<keyword evidence="1" id="KW-0805">Transcription regulation</keyword>
<dbReference type="InterPro" id="IPR028349">
    <property type="entry name" value="PafC-like"/>
</dbReference>
<dbReference type="RefSeq" id="WP_168544403.1">
    <property type="nucleotide sequence ID" value="NZ_BAAAKS010000025.1"/>
</dbReference>
<dbReference type="PROSITE" id="PS51000">
    <property type="entry name" value="HTH_DEOR_2"/>
    <property type="match status" value="1"/>
</dbReference>
<evidence type="ECO:0000313" key="5">
    <source>
        <dbReference type="Proteomes" id="UP000582646"/>
    </source>
</evidence>
<reference evidence="4 5" key="1">
    <citation type="submission" date="2020-04" db="EMBL/GenBank/DDBJ databases">
        <title>MicrobeNet Type strains.</title>
        <authorList>
            <person name="Nicholson A.C."/>
        </authorList>
    </citation>
    <scope>NUCLEOTIDE SEQUENCE [LARGE SCALE GENOMIC DNA]</scope>
    <source>
        <strain evidence="4 5">DSM 44113</strain>
    </source>
</reference>
<evidence type="ECO:0000256" key="2">
    <source>
        <dbReference type="ARBA" id="ARBA00023163"/>
    </source>
</evidence>
<name>A0A846WVZ6_9ACTN</name>
<dbReference type="InterPro" id="IPR036390">
    <property type="entry name" value="WH_DNA-bd_sf"/>
</dbReference>
<protein>
    <submittedName>
        <fullName evidence="4">WYL domain-containing protein</fullName>
    </submittedName>
</protein>
<dbReference type="InterPro" id="IPR013196">
    <property type="entry name" value="HTH_11"/>
</dbReference>
<organism evidence="4 5">
    <name type="scientific">Tsukamurella spumae</name>
    <dbReference type="NCBI Taxonomy" id="44753"/>
    <lineage>
        <taxon>Bacteria</taxon>
        <taxon>Bacillati</taxon>
        <taxon>Actinomycetota</taxon>
        <taxon>Actinomycetes</taxon>
        <taxon>Mycobacteriales</taxon>
        <taxon>Tsukamurellaceae</taxon>
        <taxon>Tsukamurella</taxon>
    </lineage>
</organism>
<proteinExistence type="predicted"/>
<dbReference type="InterPro" id="IPR001034">
    <property type="entry name" value="DeoR_HTH"/>
</dbReference>
<dbReference type="InterPro" id="IPR036388">
    <property type="entry name" value="WH-like_DNA-bd_sf"/>
</dbReference>
<dbReference type="InterPro" id="IPR026881">
    <property type="entry name" value="WYL_dom"/>
</dbReference>
<dbReference type="PIRSF" id="PIRSF016838">
    <property type="entry name" value="PafC"/>
    <property type="match status" value="1"/>
</dbReference>
<dbReference type="InterPro" id="IPR051534">
    <property type="entry name" value="CBASS_pafABC_assoc_protein"/>
</dbReference>
<accession>A0A846WVZ6</accession>
<dbReference type="Pfam" id="PF13280">
    <property type="entry name" value="WYL"/>
    <property type="match status" value="1"/>
</dbReference>
<evidence type="ECO:0000313" key="4">
    <source>
        <dbReference type="EMBL" id="NKY17308.1"/>
    </source>
</evidence>
<evidence type="ECO:0000256" key="1">
    <source>
        <dbReference type="ARBA" id="ARBA00023015"/>
    </source>
</evidence>
<gene>
    <name evidence="4" type="ORF">HF999_02805</name>
</gene>
<keyword evidence="2" id="KW-0804">Transcription</keyword>
<dbReference type="PANTHER" id="PTHR34580:SF1">
    <property type="entry name" value="PROTEIN PAFC"/>
    <property type="match status" value="1"/>
</dbReference>
<dbReference type="SUPFAM" id="SSF46785">
    <property type="entry name" value="Winged helix' DNA-binding domain"/>
    <property type="match status" value="1"/>
</dbReference>
<feature type="domain" description="HTH deoR-type" evidence="3">
    <location>
        <begin position="2"/>
        <end position="60"/>
    </location>
</feature>
<dbReference type="Proteomes" id="UP000582646">
    <property type="component" value="Unassembled WGS sequence"/>
</dbReference>
<dbReference type="PROSITE" id="PS52050">
    <property type="entry name" value="WYL"/>
    <property type="match status" value="1"/>
</dbReference>
<evidence type="ECO:0000259" key="3">
    <source>
        <dbReference type="PROSITE" id="PS51000"/>
    </source>
</evidence>